<evidence type="ECO:0000313" key="1">
    <source>
        <dbReference type="EMBL" id="SFX78265.1"/>
    </source>
</evidence>
<gene>
    <name evidence="1" type="ORF">SAMN02787144_1006130</name>
</gene>
<sequence>MSRSVLDRSVRVALAGWFTATVLSQHPHRVFDGLRRFDRLGLIPNWRFFAPIPAQHDYVVLYRLVRADRSTGGWQRPSQPCERGWTSVLWSPQRRHVKSVLMVCGKLSGVVASAGVQGVTENHLYRILREYVRAEIASYPASERENAVAFQFVVVKSGGYDPGVKPKFIFSSPSVPL</sequence>
<reference evidence="1 2" key="1">
    <citation type="submission" date="2016-11" db="EMBL/GenBank/DDBJ databases">
        <authorList>
            <person name="Jaros S."/>
            <person name="Januszkiewicz K."/>
            <person name="Wedrychowicz H."/>
        </authorList>
    </citation>
    <scope>NUCLEOTIDE SEQUENCE [LARGE SCALE GENOMIC DNA]</scope>
    <source>
        <strain evidence="1 2">OK807</strain>
    </source>
</reference>
<dbReference type="EMBL" id="FPJO01000006">
    <property type="protein sequence ID" value="SFX78265.1"/>
    <property type="molecule type" value="Genomic_DNA"/>
</dbReference>
<dbReference type="OrthoDB" id="8565707at2"/>
<dbReference type="RefSeq" id="WP_072485361.1">
    <property type="nucleotide sequence ID" value="NZ_CP108277.1"/>
</dbReference>
<dbReference type="Proteomes" id="UP000181909">
    <property type="component" value="Unassembled WGS sequence"/>
</dbReference>
<protein>
    <submittedName>
        <fullName evidence="1">Uncharacterized protein</fullName>
    </submittedName>
</protein>
<evidence type="ECO:0000313" key="2">
    <source>
        <dbReference type="Proteomes" id="UP000181909"/>
    </source>
</evidence>
<proteinExistence type="predicted"/>
<dbReference type="STRING" id="1893.SAMN02787144_1006130"/>
<organism evidence="1 2">
    <name type="scientific">Streptomyces atratus</name>
    <dbReference type="NCBI Taxonomy" id="1893"/>
    <lineage>
        <taxon>Bacteria</taxon>
        <taxon>Bacillati</taxon>
        <taxon>Actinomycetota</taxon>
        <taxon>Actinomycetes</taxon>
        <taxon>Kitasatosporales</taxon>
        <taxon>Streptomycetaceae</taxon>
        <taxon>Streptomyces</taxon>
    </lineage>
</organism>
<dbReference type="AlphaFoldDB" id="A0A1K1ZVV0"/>
<accession>A0A1K1ZVV0</accession>
<name>A0A1K1ZVV0_STRAR</name>